<dbReference type="InterPro" id="IPR012251">
    <property type="entry name" value="GlcNAc_6-SO4ase"/>
</dbReference>
<dbReference type="Proteomes" id="UP001375743">
    <property type="component" value="Unassembled WGS sequence"/>
</dbReference>
<dbReference type="RefSeq" id="WP_418157750.1">
    <property type="nucleotide sequence ID" value="NZ_JBBLZC010000001.1"/>
</dbReference>
<evidence type="ECO:0000259" key="3">
    <source>
        <dbReference type="Pfam" id="PF00884"/>
    </source>
</evidence>
<protein>
    <submittedName>
        <fullName evidence="4">Sulfatase</fullName>
    </submittedName>
</protein>
<dbReference type="PANTHER" id="PTHR43108:SF8">
    <property type="entry name" value="SD21168P"/>
    <property type="match status" value="1"/>
</dbReference>
<gene>
    <name evidence="4" type="ORF">U1T56_02010</name>
</gene>
<keyword evidence="2" id="KW-0732">Signal</keyword>
<dbReference type="Gene3D" id="3.40.720.10">
    <property type="entry name" value="Alkaline Phosphatase, subunit A"/>
    <property type="match status" value="1"/>
</dbReference>
<dbReference type="InterPro" id="IPR000917">
    <property type="entry name" value="Sulfatase_N"/>
</dbReference>
<dbReference type="CDD" id="cd16147">
    <property type="entry name" value="G6S"/>
    <property type="match status" value="1"/>
</dbReference>
<dbReference type="EMBL" id="JBBLZC010000001">
    <property type="protein sequence ID" value="MEK0081910.1"/>
    <property type="molecule type" value="Genomic_DNA"/>
</dbReference>
<dbReference type="PIRSF" id="PIRSF036666">
    <property type="entry name" value="G6S"/>
    <property type="match status" value="1"/>
</dbReference>
<keyword evidence="5" id="KW-1185">Reference proteome</keyword>
<reference evidence="4 5" key="1">
    <citation type="submission" date="2024-01" db="EMBL/GenBank/DDBJ databases">
        <title>Multi-omics insights into the function and evolution of sodium benzoate biodegradation pathways in Benzoatithermus flavus gen. nov., sp. nov. from hot spring.</title>
        <authorList>
            <person name="Hu C.-J."/>
            <person name="Li W.-J."/>
        </authorList>
    </citation>
    <scope>NUCLEOTIDE SEQUENCE [LARGE SCALE GENOMIC DNA]</scope>
    <source>
        <strain evidence="4 5">SYSU G07066</strain>
    </source>
</reference>
<feature type="region of interest" description="Disordered" evidence="1">
    <location>
        <begin position="229"/>
        <end position="254"/>
    </location>
</feature>
<feature type="chain" id="PRO_5046631153" evidence="2">
    <location>
        <begin position="29"/>
        <end position="491"/>
    </location>
</feature>
<dbReference type="PANTHER" id="PTHR43108">
    <property type="entry name" value="N-ACETYLGLUCOSAMINE-6-SULFATASE FAMILY MEMBER"/>
    <property type="match status" value="1"/>
</dbReference>
<sequence>MPLFRRRTRLLALVLLALGLSFAGSTSAAPARKPSIVLILTDDEDLASHRVMKKTKTLLEDQGVVFTNYFVSYSFCCPSRATIMRGQYPHNHRIEGNEWPTGGYEKFRAMGTESSTIATWLDGAGYHTAFFGKLMNGYEPEKHEPLPGWDEWYGVGGKFANFNYTLNENGRIKAYGQKPEDHLTDVLARKAAATIRKAGPDEPLFLYIAPYDPHSPATPAPRYAKAYEDEPLPRPPSFDEADVSDKPSYVRDLPPLEPWQKEALTAHHRDRLRALRAVDDMVETVVEALRDVGRLDDTYVVYSSDNGFHMGQHRLFVGKTSAYEEDIHVPLIVRGPGVPKGVRIGQMVLNNDLAPTFAEIGGATAPGFVDGRSFLPLLAGRDVPWRKSFLLERREMETHEISGKAVFDAIRTERYTYIEYGTGERELYDLAHDPWQLDNRAETADPALLQALATRLAELRNCAATNCRELEDRSVEPTTMPVAASEGATKG</sequence>
<dbReference type="SUPFAM" id="SSF53649">
    <property type="entry name" value="Alkaline phosphatase-like"/>
    <property type="match status" value="1"/>
</dbReference>
<dbReference type="Pfam" id="PF00884">
    <property type="entry name" value="Sulfatase"/>
    <property type="match status" value="1"/>
</dbReference>
<feature type="signal peptide" evidence="2">
    <location>
        <begin position="1"/>
        <end position="28"/>
    </location>
</feature>
<evidence type="ECO:0000313" key="4">
    <source>
        <dbReference type="EMBL" id="MEK0081910.1"/>
    </source>
</evidence>
<feature type="domain" description="Sulfatase N-terminal" evidence="3">
    <location>
        <begin position="35"/>
        <end position="362"/>
    </location>
</feature>
<accession>A0ABU8XL43</accession>
<dbReference type="InterPro" id="IPR017850">
    <property type="entry name" value="Alkaline_phosphatase_core_sf"/>
</dbReference>
<name>A0ABU8XL43_9PROT</name>
<evidence type="ECO:0000256" key="1">
    <source>
        <dbReference type="SAM" id="MobiDB-lite"/>
    </source>
</evidence>
<evidence type="ECO:0000313" key="5">
    <source>
        <dbReference type="Proteomes" id="UP001375743"/>
    </source>
</evidence>
<comment type="caution">
    <text evidence="4">The sequence shown here is derived from an EMBL/GenBank/DDBJ whole genome shotgun (WGS) entry which is preliminary data.</text>
</comment>
<proteinExistence type="predicted"/>
<evidence type="ECO:0000256" key="2">
    <source>
        <dbReference type="SAM" id="SignalP"/>
    </source>
</evidence>
<organism evidence="4 5">
    <name type="scientific">Benzoatithermus flavus</name>
    <dbReference type="NCBI Taxonomy" id="3108223"/>
    <lineage>
        <taxon>Bacteria</taxon>
        <taxon>Pseudomonadati</taxon>
        <taxon>Pseudomonadota</taxon>
        <taxon>Alphaproteobacteria</taxon>
        <taxon>Geminicoccales</taxon>
        <taxon>Geminicoccaceae</taxon>
        <taxon>Benzoatithermus</taxon>
    </lineage>
</organism>